<dbReference type="AlphaFoldDB" id="A0A2P5PA09"/>
<protein>
    <submittedName>
        <fullName evidence="2">Carbon-nitrogen hydrolase family protein</fullName>
    </submittedName>
</protein>
<proteinExistence type="predicted"/>
<accession>A0A2P5PA09</accession>
<dbReference type="Gene3D" id="3.60.110.10">
    <property type="entry name" value="Carbon-nitrogen hydrolase"/>
    <property type="match status" value="1"/>
</dbReference>
<dbReference type="Pfam" id="PF00795">
    <property type="entry name" value="CN_hydrolase"/>
    <property type="match status" value="1"/>
</dbReference>
<name>A0A2P5PA09_9CHLR</name>
<dbReference type="EMBL" id="JQAN02000001">
    <property type="protein sequence ID" value="PPD59148.1"/>
    <property type="molecule type" value="Genomic_DNA"/>
</dbReference>
<dbReference type="PANTHER" id="PTHR43674">
    <property type="entry name" value="NITRILASE C965.09-RELATED"/>
    <property type="match status" value="1"/>
</dbReference>
<evidence type="ECO:0000313" key="2">
    <source>
        <dbReference type="EMBL" id="PPD59148.1"/>
    </source>
</evidence>
<dbReference type="InterPro" id="IPR036526">
    <property type="entry name" value="C-N_Hydrolase_sf"/>
</dbReference>
<dbReference type="InterPro" id="IPR003010">
    <property type="entry name" value="C-N_Hydrolase"/>
</dbReference>
<dbReference type="CDD" id="cd07197">
    <property type="entry name" value="nitrilase"/>
    <property type="match status" value="1"/>
</dbReference>
<dbReference type="RefSeq" id="WP_102331382.1">
    <property type="nucleotide sequence ID" value="NZ_CP058566.2"/>
</dbReference>
<dbReference type="InterPro" id="IPR050345">
    <property type="entry name" value="Aliph_Amidase/BUP"/>
</dbReference>
<dbReference type="PANTHER" id="PTHR43674:SF2">
    <property type="entry name" value="BETA-UREIDOPROPIONASE"/>
    <property type="match status" value="1"/>
</dbReference>
<comment type="caution">
    <text evidence="2">The sequence shown here is derived from an EMBL/GenBank/DDBJ whole genome shotgun (WGS) entry which is preliminary data.</text>
</comment>
<organism evidence="2 3">
    <name type="scientific">Dehalogenimonas etheniformans</name>
    <dbReference type="NCBI Taxonomy" id="1536648"/>
    <lineage>
        <taxon>Bacteria</taxon>
        <taxon>Bacillati</taxon>
        <taxon>Chloroflexota</taxon>
        <taxon>Dehalococcoidia</taxon>
        <taxon>Dehalococcoidales</taxon>
        <taxon>Dehalococcoidaceae</taxon>
        <taxon>Dehalogenimonas</taxon>
    </lineage>
</organism>
<sequence length="262" mass="29123">MRVAFLHIEPQPAEIDDNRSLIERLILTAAENGAHWIMTPELCVSGYYFADVIGSDWINPQPDQWMKRIMGISQEKNLSIFLSHPELDEATSKSHNTVFAIDKGVIAGGHRKIEVHPGAEESWSSPGTTLEPATVGGVKVGMLICADTWGTHHGVALSGKDANLLVVSTAWGHKYPPVEHWKRLSSDTGLPVWVCNRTCIERNVDWTQAESMVLIYGEPVLRYSGEPSLLLFDWDMDTMSTESIEFGVVRLDTMGVKHDARS</sequence>
<gene>
    <name evidence="2" type="ORF">JP09_000260</name>
</gene>
<reference evidence="2 3" key="1">
    <citation type="journal article" date="2017" name="ISME J.">
        <title>Grape pomace compost harbors organohalide-respiring Dehalogenimonas species with novel reductive dehalogenase genes.</title>
        <authorList>
            <person name="Yang Y."/>
            <person name="Higgins S.A."/>
            <person name="Yan J."/>
            <person name="Simsir B."/>
            <person name="Chourey K."/>
            <person name="Iyer R."/>
            <person name="Hettich R.L."/>
            <person name="Baldwin B."/>
            <person name="Ogles D.M."/>
            <person name="Loffler F.E."/>
        </authorList>
    </citation>
    <scope>NUCLEOTIDE SEQUENCE [LARGE SCALE GENOMIC DNA]</scope>
    <source>
        <strain evidence="2 3">GP</strain>
    </source>
</reference>
<dbReference type="GO" id="GO:0016811">
    <property type="term" value="F:hydrolase activity, acting on carbon-nitrogen (but not peptide) bonds, in linear amides"/>
    <property type="evidence" value="ECO:0007669"/>
    <property type="project" value="UniProtKB-ARBA"/>
</dbReference>
<dbReference type="Proteomes" id="UP000235653">
    <property type="component" value="Unassembled WGS sequence"/>
</dbReference>
<dbReference type="SUPFAM" id="SSF56317">
    <property type="entry name" value="Carbon-nitrogen hydrolase"/>
    <property type="match status" value="1"/>
</dbReference>
<keyword evidence="3" id="KW-1185">Reference proteome</keyword>
<evidence type="ECO:0000256" key="1">
    <source>
        <dbReference type="ARBA" id="ARBA00022801"/>
    </source>
</evidence>
<evidence type="ECO:0000313" key="3">
    <source>
        <dbReference type="Proteomes" id="UP000235653"/>
    </source>
</evidence>
<dbReference type="OrthoDB" id="9811121at2"/>
<dbReference type="PROSITE" id="PS50263">
    <property type="entry name" value="CN_HYDROLASE"/>
    <property type="match status" value="1"/>
</dbReference>
<keyword evidence="1 2" id="KW-0378">Hydrolase</keyword>